<dbReference type="EMBL" id="NMUH01001832">
    <property type="protein sequence ID" value="MQL95762.1"/>
    <property type="molecule type" value="Genomic_DNA"/>
</dbReference>
<evidence type="ECO:0000259" key="2">
    <source>
        <dbReference type="SMART" id="SM00829"/>
    </source>
</evidence>
<dbReference type="Proteomes" id="UP000652761">
    <property type="component" value="Unassembled WGS sequence"/>
</dbReference>
<proteinExistence type="predicted"/>
<dbReference type="PANTHER" id="PTHR44013">
    <property type="entry name" value="ZINC-TYPE ALCOHOL DEHYDROGENASE-LIKE PROTEIN C16A3.02C"/>
    <property type="match status" value="1"/>
</dbReference>
<dbReference type="InterPro" id="IPR036291">
    <property type="entry name" value="NAD(P)-bd_dom_sf"/>
</dbReference>
<dbReference type="Pfam" id="PF13602">
    <property type="entry name" value="ADH_zinc_N_2"/>
    <property type="match status" value="2"/>
</dbReference>
<organism evidence="3 4">
    <name type="scientific">Colocasia esculenta</name>
    <name type="common">Wild taro</name>
    <name type="synonym">Arum esculentum</name>
    <dbReference type="NCBI Taxonomy" id="4460"/>
    <lineage>
        <taxon>Eukaryota</taxon>
        <taxon>Viridiplantae</taxon>
        <taxon>Streptophyta</taxon>
        <taxon>Embryophyta</taxon>
        <taxon>Tracheophyta</taxon>
        <taxon>Spermatophyta</taxon>
        <taxon>Magnoliopsida</taxon>
        <taxon>Liliopsida</taxon>
        <taxon>Araceae</taxon>
        <taxon>Aroideae</taxon>
        <taxon>Colocasieae</taxon>
        <taxon>Colocasia</taxon>
    </lineage>
</organism>
<evidence type="ECO:0000256" key="1">
    <source>
        <dbReference type="SAM" id="MobiDB-lite"/>
    </source>
</evidence>
<dbReference type="Gene3D" id="3.90.180.10">
    <property type="entry name" value="Medium-chain alcohol dehydrogenases, catalytic domain"/>
    <property type="match status" value="2"/>
</dbReference>
<feature type="compositionally biased region" description="Low complexity" evidence="1">
    <location>
        <begin position="313"/>
        <end position="328"/>
    </location>
</feature>
<dbReference type="InterPro" id="IPR011032">
    <property type="entry name" value="GroES-like_sf"/>
</dbReference>
<dbReference type="SMART" id="SM00829">
    <property type="entry name" value="PKS_ER"/>
    <property type="match status" value="1"/>
</dbReference>
<keyword evidence="4" id="KW-1185">Reference proteome</keyword>
<sequence length="626" mass="64618">MQCSNRCCAIALVAIRRKVPHRPSSVAHSAVAAFSAMASSSGKLMHAVQYEAYGGGAAGLKGGGGLAEYAVAPVSLTVKRPPEVSAAEGSGLPVAGLTALQALHSIGAKFDGSGKPANILVTAASGGVGLYAVQLAKLANLHVTATCGARNVELVRSLGADEVLDYKTPEGAKLQSPSGKKYEAVIHGATGIPWSTLEPNLSENGKVLDLTPSPKGILTFAFKKLTFSKKQFVPLLLSPKGENLEFLVGLVKEGKLKTIVDSRHPLSKAEEAWAKSMDGPTSENNSVGSTASESGFRLHPTKTVPFVPRSKGRASATTAASPAAAAPPRSRRHSPDTYRDRSLPLSGTPFPSPAAMAAATEKLMHAVQYEAYGGGAAGLKASQLVMISPAASRSNGLGGGLAEYAVAPVSITVHRPQRVSAAEAAGLPIAGLSALQALQSTGAKFDGSGEPANILITAASGGVGLYAVQLAKLGNLHVTATCGARNVELVRSLDADEVLDYKTPEGANLGSPSGKKYDAVINGASGIPWSTYEANLSKEGRVIDLNPGVSAFLTFLVKKITFSRKQLTPLFVAPKGEDLEFLVGLVEEGKLKTVVDSKHPLSKAEEAWAKCMDGHAAGKIIIEMGA</sequence>
<dbReference type="CDD" id="cd08267">
    <property type="entry name" value="MDR1"/>
    <property type="match status" value="2"/>
</dbReference>
<dbReference type="OrthoDB" id="48317at2759"/>
<gene>
    <name evidence="3" type="ORF">Taro_028437</name>
</gene>
<dbReference type="Gene3D" id="3.40.50.720">
    <property type="entry name" value="NAD(P)-binding Rossmann-like Domain"/>
    <property type="match status" value="2"/>
</dbReference>
<evidence type="ECO:0000313" key="4">
    <source>
        <dbReference type="Proteomes" id="UP000652761"/>
    </source>
</evidence>
<dbReference type="SUPFAM" id="SSF51735">
    <property type="entry name" value="NAD(P)-binding Rossmann-fold domains"/>
    <property type="match status" value="2"/>
</dbReference>
<feature type="compositionally biased region" description="Polar residues" evidence="1">
    <location>
        <begin position="279"/>
        <end position="293"/>
    </location>
</feature>
<protein>
    <recommendedName>
        <fullName evidence="2">Enoyl reductase (ER) domain-containing protein</fullName>
    </recommendedName>
</protein>
<feature type="domain" description="Enoyl reductase (ER)" evidence="2">
    <location>
        <begin position="339"/>
        <end position="622"/>
    </location>
</feature>
<evidence type="ECO:0000313" key="3">
    <source>
        <dbReference type="EMBL" id="MQL95762.1"/>
    </source>
</evidence>
<name>A0A843VB80_COLES</name>
<feature type="region of interest" description="Disordered" evidence="1">
    <location>
        <begin position="271"/>
        <end position="349"/>
    </location>
</feature>
<dbReference type="GO" id="GO:0016491">
    <property type="term" value="F:oxidoreductase activity"/>
    <property type="evidence" value="ECO:0007669"/>
    <property type="project" value="InterPro"/>
</dbReference>
<dbReference type="SUPFAM" id="SSF50129">
    <property type="entry name" value="GroES-like"/>
    <property type="match status" value="1"/>
</dbReference>
<accession>A0A843VB80</accession>
<dbReference type="InterPro" id="IPR020843">
    <property type="entry name" value="ER"/>
</dbReference>
<reference evidence="3" key="1">
    <citation type="submission" date="2017-07" db="EMBL/GenBank/DDBJ databases">
        <title>Taro Niue Genome Assembly and Annotation.</title>
        <authorList>
            <person name="Atibalentja N."/>
            <person name="Keating K."/>
            <person name="Fields C.J."/>
        </authorList>
    </citation>
    <scope>NUCLEOTIDE SEQUENCE</scope>
    <source>
        <strain evidence="3">Niue_2</strain>
        <tissue evidence="3">Leaf</tissue>
    </source>
</reference>
<dbReference type="AlphaFoldDB" id="A0A843VB80"/>
<feature type="compositionally biased region" description="Basic and acidic residues" evidence="1">
    <location>
        <begin position="333"/>
        <end position="342"/>
    </location>
</feature>
<dbReference type="InterPro" id="IPR052733">
    <property type="entry name" value="Chloroplast_QOR"/>
</dbReference>
<comment type="caution">
    <text evidence="3">The sequence shown here is derived from an EMBL/GenBank/DDBJ whole genome shotgun (WGS) entry which is preliminary data.</text>
</comment>
<dbReference type="PANTHER" id="PTHR44013:SF1">
    <property type="entry name" value="ZINC-TYPE ALCOHOL DEHYDROGENASE-LIKE PROTEIN C16A3.02C"/>
    <property type="match status" value="1"/>
</dbReference>